<feature type="compositionally biased region" description="Low complexity" evidence="5">
    <location>
        <begin position="193"/>
        <end position="206"/>
    </location>
</feature>
<feature type="region of interest" description="Disordered" evidence="5">
    <location>
        <begin position="437"/>
        <end position="456"/>
    </location>
</feature>
<dbReference type="Pfam" id="PF00581">
    <property type="entry name" value="Rhodanese"/>
    <property type="match status" value="1"/>
</dbReference>
<dbReference type="PROSITE" id="PS50056">
    <property type="entry name" value="TYR_PHOSPHATASE_2"/>
    <property type="match status" value="1"/>
</dbReference>
<feature type="compositionally biased region" description="Basic and acidic residues" evidence="5">
    <location>
        <begin position="383"/>
        <end position="398"/>
    </location>
</feature>
<dbReference type="Gene3D" id="3.90.190.10">
    <property type="entry name" value="Protein tyrosine phosphatase superfamily"/>
    <property type="match status" value="1"/>
</dbReference>
<evidence type="ECO:0000313" key="10">
    <source>
        <dbReference type="Proteomes" id="UP001359485"/>
    </source>
</evidence>
<accession>A0ABR1B4A1</accession>
<dbReference type="CDD" id="cd14566">
    <property type="entry name" value="DSP_MKP_classII"/>
    <property type="match status" value="1"/>
</dbReference>
<dbReference type="Pfam" id="PF00782">
    <property type="entry name" value="DSPc"/>
    <property type="match status" value="1"/>
</dbReference>
<comment type="similarity">
    <text evidence="1 4">Belongs to the protein-tyrosine phosphatase family. Non-receptor class dual specificity subfamily.</text>
</comment>
<comment type="caution">
    <text evidence="9">The sequence shown here is derived from an EMBL/GenBank/DDBJ whole genome shotgun (WGS) entry which is preliminary data.</text>
</comment>
<dbReference type="InterPro" id="IPR000340">
    <property type="entry name" value="Dual-sp_phosphatase_cat-dom"/>
</dbReference>
<keyword evidence="10" id="KW-1185">Reference proteome</keyword>
<evidence type="ECO:0000259" key="8">
    <source>
        <dbReference type="PROSITE" id="PS50206"/>
    </source>
</evidence>
<dbReference type="PANTHER" id="PTHR10159">
    <property type="entry name" value="DUAL SPECIFICITY PROTEIN PHOSPHATASE"/>
    <property type="match status" value="1"/>
</dbReference>
<dbReference type="InterPro" id="IPR008343">
    <property type="entry name" value="MKP"/>
</dbReference>
<sequence>MFFVSIQTMPTTDLEEYAAVVDIRITKEWLLQQLRTDSRRVIILDCRSTNEYGESHIRQAVNFSIPSIMLRRLAAGKIDLVSTIKCKGLKEKILEGYKRDLFVIYGDDTNDKGSNTNEVLHVLLKRLRQDGCQVVCLQEGFTKFYNAYPEWCESSTEINTPGADPVAAPLMGLRSLRISTSPTNFRDRYRFGSSCGSSAATSSTESSDSDDRCDSSLGMEDDKDFPVEILPHLFLGNAINSEDSESLHRHGIQYILNVTADLPNVFEDCGSMKYMQIPIADHWSENLAKFFPKAIKFIDEGRNNSKGVLVHCLAGVSRSVTITVAYLMYKLNLSLNDAFTLVRNRKSNVGPNFHFMEQLHNFEQELKIQGTLPDWKEDDEVSEEKMKVKKQEDAESVKNQKCSKCESLPGQCKCKTAATSSSSSSSSRFLCPLPVGTSPDSGIEFDRWGPPPGSAE</sequence>
<feature type="region of interest" description="Disordered" evidence="5">
    <location>
        <begin position="373"/>
        <end position="408"/>
    </location>
</feature>
<keyword evidence="2 4" id="KW-0378">Hydrolase</keyword>
<evidence type="ECO:0000256" key="3">
    <source>
        <dbReference type="ARBA" id="ARBA00022912"/>
    </source>
</evidence>
<dbReference type="InterPro" id="IPR000387">
    <property type="entry name" value="Tyr_Pase_dom"/>
</dbReference>
<gene>
    <name evidence="9" type="ORF">RUM44_000011</name>
</gene>
<evidence type="ECO:0000259" key="7">
    <source>
        <dbReference type="PROSITE" id="PS50056"/>
    </source>
</evidence>
<organism evidence="9 10">
    <name type="scientific">Polyplax serrata</name>
    <name type="common">Common mouse louse</name>
    <dbReference type="NCBI Taxonomy" id="468196"/>
    <lineage>
        <taxon>Eukaryota</taxon>
        <taxon>Metazoa</taxon>
        <taxon>Ecdysozoa</taxon>
        <taxon>Arthropoda</taxon>
        <taxon>Hexapoda</taxon>
        <taxon>Insecta</taxon>
        <taxon>Pterygota</taxon>
        <taxon>Neoptera</taxon>
        <taxon>Paraneoptera</taxon>
        <taxon>Psocodea</taxon>
        <taxon>Troctomorpha</taxon>
        <taxon>Phthiraptera</taxon>
        <taxon>Anoplura</taxon>
        <taxon>Polyplacidae</taxon>
        <taxon>Polyplax</taxon>
    </lineage>
</organism>
<dbReference type="EC" id="3.1.3.48" evidence="4"/>
<dbReference type="PRINTS" id="PR01764">
    <property type="entry name" value="MAPKPHPHTASE"/>
</dbReference>
<feature type="region of interest" description="Disordered" evidence="5">
    <location>
        <begin position="193"/>
        <end position="217"/>
    </location>
</feature>
<dbReference type="PROSITE" id="PS50206">
    <property type="entry name" value="RHODANESE_3"/>
    <property type="match status" value="1"/>
</dbReference>
<feature type="domain" description="Tyrosine-protein phosphatase" evidence="6">
    <location>
        <begin position="225"/>
        <end position="368"/>
    </location>
</feature>
<dbReference type="CDD" id="cd01446">
    <property type="entry name" value="DSP_MapKP"/>
    <property type="match status" value="1"/>
</dbReference>
<dbReference type="InterPro" id="IPR036873">
    <property type="entry name" value="Rhodanese-like_dom_sf"/>
</dbReference>
<dbReference type="Gene3D" id="3.40.250.10">
    <property type="entry name" value="Rhodanese-like domain"/>
    <property type="match status" value="1"/>
</dbReference>
<dbReference type="InterPro" id="IPR020422">
    <property type="entry name" value="TYR_PHOSPHATASE_DUAL_dom"/>
</dbReference>
<name>A0ABR1B4A1_POLSC</name>
<evidence type="ECO:0000256" key="4">
    <source>
        <dbReference type="PIRNR" id="PIRNR000939"/>
    </source>
</evidence>
<dbReference type="PROSITE" id="PS50054">
    <property type="entry name" value="TYR_PHOSPHATASE_DUAL"/>
    <property type="match status" value="1"/>
</dbReference>
<evidence type="ECO:0000313" key="9">
    <source>
        <dbReference type="EMBL" id="KAK6634764.1"/>
    </source>
</evidence>
<protein>
    <recommendedName>
        <fullName evidence="4">Dual specificity protein phosphatase</fullName>
        <ecNumber evidence="4">3.1.3.16</ecNumber>
        <ecNumber evidence="4">3.1.3.48</ecNumber>
    </recommendedName>
</protein>
<evidence type="ECO:0000259" key="6">
    <source>
        <dbReference type="PROSITE" id="PS50054"/>
    </source>
</evidence>
<dbReference type="SMART" id="SM00195">
    <property type="entry name" value="DSPc"/>
    <property type="match status" value="1"/>
</dbReference>
<dbReference type="EMBL" id="JAWJWF010000003">
    <property type="protein sequence ID" value="KAK6634764.1"/>
    <property type="molecule type" value="Genomic_DNA"/>
</dbReference>
<dbReference type="EC" id="3.1.3.16" evidence="4"/>
<keyword evidence="3 4" id="KW-0904">Protein phosphatase</keyword>
<reference evidence="9 10" key="1">
    <citation type="submission" date="2023-09" db="EMBL/GenBank/DDBJ databases">
        <title>Genomes of two closely related lineages of the louse Polyplax serrata with different host specificities.</title>
        <authorList>
            <person name="Martinu J."/>
            <person name="Tarabai H."/>
            <person name="Stefka J."/>
            <person name="Hypsa V."/>
        </authorList>
    </citation>
    <scope>NUCLEOTIDE SEQUENCE [LARGE SCALE GENOMIC DNA]</scope>
    <source>
        <strain evidence="9">98ZLc_SE</strain>
    </source>
</reference>
<evidence type="ECO:0000256" key="1">
    <source>
        <dbReference type="ARBA" id="ARBA00008601"/>
    </source>
</evidence>
<dbReference type="InterPro" id="IPR029021">
    <property type="entry name" value="Prot-tyrosine_phosphatase-like"/>
</dbReference>
<evidence type="ECO:0000256" key="5">
    <source>
        <dbReference type="SAM" id="MobiDB-lite"/>
    </source>
</evidence>
<comment type="catalytic activity">
    <reaction evidence="4">
        <text>O-phospho-L-tyrosyl-[protein] + H2O = L-tyrosyl-[protein] + phosphate</text>
        <dbReference type="Rhea" id="RHEA:10684"/>
        <dbReference type="Rhea" id="RHEA-COMP:10136"/>
        <dbReference type="Rhea" id="RHEA-COMP:20101"/>
        <dbReference type="ChEBI" id="CHEBI:15377"/>
        <dbReference type="ChEBI" id="CHEBI:43474"/>
        <dbReference type="ChEBI" id="CHEBI:46858"/>
        <dbReference type="ChEBI" id="CHEBI:61978"/>
        <dbReference type="EC" id="3.1.3.48"/>
    </reaction>
</comment>
<dbReference type="PANTHER" id="PTHR10159:SF519">
    <property type="entry name" value="DUAL SPECIFICITY PROTEIN PHOSPHATASE MPK3"/>
    <property type="match status" value="1"/>
</dbReference>
<dbReference type="InterPro" id="IPR001763">
    <property type="entry name" value="Rhodanese-like_dom"/>
</dbReference>
<feature type="domain" description="Tyrosine specific protein phosphatases" evidence="7">
    <location>
        <begin position="289"/>
        <end position="349"/>
    </location>
</feature>
<dbReference type="PIRSF" id="PIRSF000939">
    <property type="entry name" value="MAPK_Ptase"/>
    <property type="match status" value="1"/>
</dbReference>
<dbReference type="Proteomes" id="UP001359485">
    <property type="component" value="Unassembled WGS sequence"/>
</dbReference>
<evidence type="ECO:0000256" key="2">
    <source>
        <dbReference type="ARBA" id="ARBA00022801"/>
    </source>
</evidence>
<feature type="domain" description="Rhodanese" evidence="8">
    <location>
        <begin position="37"/>
        <end position="153"/>
    </location>
</feature>
<dbReference type="SMART" id="SM00450">
    <property type="entry name" value="RHOD"/>
    <property type="match status" value="1"/>
</dbReference>
<dbReference type="SUPFAM" id="SSF52799">
    <property type="entry name" value="(Phosphotyrosine protein) phosphatases II"/>
    <property type="match status" value="1"/>
</dbReference>
<comment type="catalytic activity">
    <reaction evidence="4">
        <text>O-phospho-L-threonyl-[protein] + H2O = L-threonyl-[protein] + phosphate</text>
        <dbReference type="Rhea" id="RHEA:47004"/>
        <dbReference type="Rhea" id="RHEA-COMP:11060"/>
        <dbReference type="Rhea" id="RHEA-COMP:11605"/>
        <dbReference type="ChEBI" id="CHEBI:15377"/>
        <dbReference type="ChEBI" id="CHEBI:30013"/>
        <dbReference type="ChEBI" id="CHEBI:43474"/>
        <dbReference type="ChEBI" id="CHEBI:61977"/>
        <dbReference type="EC" id="3.1.3.16"/>
    </reaction>
</comment>
<dbReference type="SUPFAM" id="SSF52821">
    <property type="entry name" value="Rhodanese/Cell cycle control phosphatase"/>
    <property type="match status" value="1"/>
</dbReference>
<proteinExistence type="inferred from homology"/>